<evidence type="ECO:0000313" key="4">
    <source>
        <dbReference type="Proteomes" id="UP000251995"/>
    </source>
</evidence>
<dbReference type="Pfam" id="PF12802">
    <property type="entry name" value="MarR_2"/>
    <property type="match status" value="1"/>
</dbReference>
<dbReference type="PROSITE" id="PS50995">
    <property type="entry name" value="HTH_MARR_2"/>
    <property type="match status" value="1"/>
</dbReference>
<dbReference type="AlphaFoldDB" id="A0A344UVM5"/>
<evidence type="ECO:0000259" key="2">
    <source>
        <dbReference type="PROSITE" id="PS50995"/>
    </source>
</evidence>
<dbReference type="EMBL" id="CP025198">
    <property type="protein sequence ID" value="AXE39323.1"/>
    <property type="molecule type" value="Genomic_DNA"/>
</dbReference>
<dbReference type="Gene3D" id="1.10.10.10">
    <property type="entry name" value="Winged helix-like DNA-binding domain superfamily/Winged helix DNA-binding domain"/>
    <property type="match status" value="1"/>
</dbReference>
<dbReference type="KEGG" id="acij:JS278_02171"/>
<dbReference type="SMART" id="SM00347">
    <property type="entry name" value="HTH_MARR"/>
    <property type="match status" value="1"/>
</dbReference>
<dbReference type="GO" id="GO:0003700">
    <property type="term" value="F:DNA-binding transcription factor activity"/>
    <property type="evidence" value="ECO:0007669"/>
    <property type="project" value="InterPro"/>
</dbReference>
<dbReference type="InterPro" id="IPR000835">
    <property type="entry name" value="HTH_MarR-typ"/>
</dbReference>
<sequence length="157" mass="17375">MSIGEDGSASEPGTKQGRSGPDRTELANDLRLACQIIARRVRFESPSKVPPHQISVLFKIRREPRTPGALADEERISAPAMTRTVNAMAEAGLVRRIKHPDDSRSVLVVLTDEGRRAIDEVLDSRDTWMARHLDGLGEEELDLLERATAVLTRIGQQ</sequence>
<dbReference type="InterPro" id="IPR036390">
    <property type="entry name" value="WH_DNA-bd_sf"/>
</dbReference>
<dbReference type="RefSeq" id="WP_220149960.1">
    <property type="nucleotide sequence ID" value="NZ_CP025198.1"/>
</dbReference>
<dbReference type="PANTHER" id="PTHR39515">
    <property type="entry name" value="CONSERVED PROTEIN"/>
    <property type="match status" value="1"/>
</dbReference>
<organism evidence="3 4">
    <name type="scientific">Acidipropionibacterium virtanenii</name>
    <dbReference type="NCBI Taxonomy" id="2057246"/>
    <lineage>
        <taxon>Bacteria</taxon>
        <taxon>Bacillati</taxon>
        <taxon>Actinomycetota</taxon>
        <taxon>Actinomycetes</taxon>
        <taxon>Propionibacteriales</taxon>
        <taxon>Propionibacteriaceae</taxon>
        <taxon>Acidipropionibacterium</taxon>
    </lineage>
</organism>
<dbReference type="PANTHER" id="PTHR39515:SF2">
    <property type="entry name" value="HTH-TYPE TRANSCRIPTIONAL REGULATOR RV0880"/>
    <property type="match status" value="1"/>
</dbReference>
<keyword evidence="4" id="KW-1185">Reference proteome</keyword>
<dbReference type="PRINTS" id="PR00598">
    <property type="entry name" value="HTHMARR"/>
</dbReference>
<dbReference type="InterPro" id="IPR052526">
    <property type="entry name" value="HTH-type_Bedaq_tolerance"/>
</dbReference>
<feature type="domain" description="HTH marR-type" evidence="2">
    <location>
        <begin position="23"/>
        <end position="153"/>
    </location>
</feature>
<evidence type="ECO:0000313" key="3">
    <source>
        <dbReference type="EMBL" id="AXE39323.1"/>
    </source>
</evidence>
<dbReference type="Proteomes" id="UP000251995">
    <property type="component" value="Chromosome"/>
</dbReference>
<name>A0A344UVM5_9ACTN</name>
<gene>
    <name evidence="3" type="ORF">JS278_02171</name>
</gene>
<reference evidence="3 4" key="1">
    <citation type="submission" date="2017-12" db="EMBL/GenBank/DDBJ databases">
        <title>The whole genome sequence of the Acidipropionibacterium virtanenii sp. nov. type strain JS278.</title>
        <authorList>
            <person name="Laine P."/>
            <person name="Deptula P."/>
            <person name="Varmanen P."/>
            <person name="Auvinen P."/>
        </authorList>
    </citation>
    <scope>NUCLEOTIDE SEQUENCE [LARGE SCALE GENOMIC DNA]</scope>
    <source>
        <strain evidence="3 4">JS278</strain>
    </source>
</reference>
<proteinExistence type="predicted"/>
<dbReference type="InterPro" id="IPR036388">
    <property type="entry name" value="WH-like_DNA-bd_sf"/>
</dbReference>
<feature type="region of interest" description="Disordered" evidence="1">
    <location>
        <begin position="1"/>
        <end position="25"/>
    </location>
</feature>
<protein>
    <submittedName>
        <fullName evidence="3">Putative HTH-type transcriptional regulator</fullName>
    </submittedName>
</protein>
<evidence type="ECO:0000256" key="1">
    <source>
        <dbReference type="SAM" id="MobiDB-lite"/>
    </source>
</evidence>
<dbReference type="SUPFAM" id="SSF46785">
    <property type="entry name" value="Winged helix' DNA-binding domain"/>
    <property type="match status" value="1"/>
</dbReference>
<accession>A0A344UVM5</accession>